<reference evidence="2" key="1">
    <citation type="submission" date="2018-06" db="EMBL/GenBank/DDBJ databases">
        <title>Aestuariibacter litoralis strain KCTC 52945T.</title>
        <authorList>
            <person name="Li X."/>
            <person name="Salam N."/>
            <person name="Li J.-L."/>
            <person name="Chen Y.-M."/>
            <person name="Yang Z.-W."/>
            <person name="Zhang L.-Y."/>
            <person name="Han M.-X."/>
            <person name="Xiao M."/>
            <person name="Li W.-J."/>
        </authorList>
    </citation>
    <scope>NUCLEOTIDE SEQUENCE [LARGE SCALE GENOMIC DNA]</scope>
    <source>
        <strain evidence="2">KCTC 52945</strain>
    </source>
</reference>
<dbReference type="RefSeq" id="WP_111196210.1">
    <property type="nucleotide sequence ID" value="NZ_QKVK01000001.1"/>
</dbReference>
<keyword evidence="2" id="KW-1185">Reference proteome</keyword>
<gene>
    <name evidence="1" type="ORF">DK847_03575</name>
</gene>
<dbReference type="NCBIfam" id="NF040903">
    <property type="entry name" value="GguC"/>
    <property type="match status" value="1"/>
</dbReference>
<protein>
    <recommendedName>
        <fullName evidence="3">FAH family protein</fullName>
    </recommendedName>
</protein>
<comment type="caution">
    <text evidence="1">The sequence shown here is derived from an EMBL/GenBank/DDBJ whole genome shotgun (WGS) entry which is preliminary data.</text>
</comment>
<dbReference type="InterPro" id="IPR009645">
    <property type="entry name" value="GguC"/>
</dbReference>
<dbReference type="GO" id="GO:0003824">
    <property type="term" value="F:catalytic activity"/>
    <property type="evidence" value="ECO:0007669"/>
    <property type="project" value="InterPro"/>
</dbReference>
<evidence type="ECO:0000313" key="1">
    <source>
        <dbReference type="EMBL" id="PZF78882.1"/>
    </source>
</evidence>
<dbReference type="PIRSF" id="PIRSF033905">
    <property type="entry name" value="UCP033905"/>
    <property type="match status" value="1"/>
</dbReference>
<dbReference type="Proteomes" id="UP000248795">
    <property type="component" value="Unassembled WGS sequence"/>
</dbReference>
<evidence type="ECO:0000313" key="2">
    <source>
        <dbReference type="Proteomes" id="UP000248795"/>
    </source>
</evidence>
<dbReference type="AlphaFoldDB" id="A0A2W2AYM5"/>
<dbReference type="InterPro" id="IPR036663">
    <property type="entry name" value="Fumarylacetoacetase_C_sf"/>
</dbReference>
<dbReference type="Gene3D" id="3.90.850.10">
    <property type="entry name" value="Fumarylacetoacetase-like, C-terminal domain"/>
    <property type="match status" value="1"/>
</dbReference>
<dbReference type="EMBL" id="QKVK01000001">
    <property type="protein sequence ID" value="PZF78882.1"/>
    <property type="molecule type" value="Genomic_DNA"/>
</dbReference>
<organism evidence="1 2">
    <name type="scientific">Aestuariivirga litoralis</name>
    <dbReference type="NCBI Taxonomy" id="2650924"/>
    <lineage>
        <taxon>Bacteria</taxon>
        <taxon>Pseudomonadati</taxon>
        <taxon>Pseudomonadota</taxon>
        <taxon>Alphaproteobacteria</taxon>
        <taxon>Hyphomicrobiales</taxon>
        <taxon>Aestuariivirgaceae</taxon>
        <taxon>Aestuariivirga</taxon>
    </lineage>
</organism>
<accession>A0A2W2AYM5</accession>
<proteinExistence type="predicted"/>
<dbReference type="SUPFAM" id="SSF56529">
    <property type="entry name" value="FAH"/>
    <property type="match status" value="1"/>
</dbReference>
<name>A0A2W2AYM5_9HYPH</name>
<sequence length="333" mass="36061">MNLVQIKDHLKGKRRVGLVAADRIVLLKKAATTLDLARMALREGVKLSAMASSLATSATEDYAAALKEKRVLTPVDHPDPAHCIITGTGLTHLGSAAARDGMHKKLSGAKEELTDSLKMFKMGLEGGKPKSKSEAGVQPEWFYKGDGSWLVGPGQPLPLPAFAKDGGEEPELAGLYLIDDKGRPVRLGFALGNEYSDHVTERQNYLYLAHSKLRHSSIGPEMVVGNVPASIEGMSRILRGGKVIWEKPFLTGEANMSHTLANLEYHHFKYDGFRRPGDLHIHYFGTATLSIADNVKTEDGDVFEITAAPFGAPLRNPLKAVKAAHKPGSVKSL</sequence>
<evidence type="ECO:0008006" key="3">
    <source>
        <dbReference type="Google" id="ProtNLM"/>
    </source>
</evidence>